<feature type="domain" description="Helix-hairpin-helix DNA-binding motif class 1" evidence="7">
    <location>
        <begin position="108"/>
        <end position="127"/>
    </location>
</feature>
<dbReference type="InterPro" id="IPR010994">
    <property type="entry name" value="RuvA_2-like"/>
</dbReference>
<proteinExistence type="inferred from homology"/>
<comment type="caution">
    <text evidence="6">Lacks conserved residue(s) required for the propagation of feature annotation.</text>
</comment>
<keyword evidence="3 6" id="KW-0238">DNA-binding</keyword>
<dbReference type="GO" id="GO:0005737">
    <property type="term" value="C:cytoplasm"/>
    <property type="evidence" value="ECO:0007669"/>
    <property type="project" value="UniProtKB-SubCell"/>
</dbReference>
<keyword evidence="1 6" id="KW-0963">Cytoplasm</keyword>
<sequence>MFEYIKGIYIGLSKDYIIVENNNIGYKIFTSGSTMAKMPNVNEEVKLYLEQVVREDFNGLYGFLTEEEREMFNLLMTINGVGRKAALSLLSISNVNKLKLSIVTSDYNMLMKAPGIGKKIAQRIILELADKVGKTREDNKDMNLNNEESNDSGNNYVEAMSALLALGFSEKEAEGALKSVDLKANLEIIIKNCLKHLMN</sequence>
<keyword evidence="5 6" id="KW-0234">DNA repair</keyword>
<comment type="function">
    <text evidence="6">The RuvA-RuvB-RuvC complex processes Holliday junction (HJ) DNA during genetic recombination and DNA repair, while the RuvA-RuvB complex plays an important role in the rescue of blocked DNA replication forks via replication fork reversal (RFR). RuvA specifically binds to HJ cruciform DNA, conferring on it an open structure. The RuvB hexamer acts as an ATP-dependent pump, pulling dsDNA into and through the RuvAB complex. HJ branch migration allows RuvC to scan DNA until it finds its consensus sequence, where it cleaves and resolves the cruciform DNA.</text>
</comment>
<dbReference type="GO" id="GO:0016787">
    <property type="term" value="F:hydrolase activity"/>
    <property type="evidence" value="ECO:0007669"/>
    <property type="project" value="UniProtKB-KW"/>
</dbReference>
<dbReference type="InterPro" id="IPR000085">
    <property type="entry name" value="RuvA"/>
</dbReference>
<feature type="region of interest" description="Domain I" evidence="6">
    <location>
        <begin position="1"/>
        <end position="64"/>
    </location>
</feature>
<dbReference type="Gene3D" id="2.40.50.140">
    <property type="entry name" value="Nucleic acid-binding proteins"/>
    <property type="match status" value="1"/>
</dbReference>
<dbReference type="SUPFAM" id="SSF50249">
    <property type="entry name" value="Nucleic acid-binding proteins"/>
    <property type="match status" value="1"/>
</dbReference>
<dbReference type="NCBIfam" id="TIGR00084">
    <property type="entry name" value="ruvA"/>
    <property type="match status" value="1"/>
</dbReference>
<evidence type="ECO:0000256" key="2">
    <source>
        <dbReference type="ARBA" id="ARBA00022763"/>
    </source>
</evidence>
<name>A0A0L6ZDN1_9CLOT</name>
<dbReference type="Pfam" id="PF07499">
    <property type="entry name" value="RuvA_C"/>
    <property type="match status" value="1"/>
</dbReference>
<evidence type="ECO:0000256" key="4">
    <source>
        <dbReference type="ARBA" id="ARBA00023172"/>
    </source>
</evidence>
<keyword evidence="2 6" id="KW-0227">DNA damage</keyword>
<dbReference type="RefSeq" id="WP_052220267.1">
    <property type="nucleotide sequence ID" value="NZ_LHUR01000011.1"/>
</dbReference>
<dbReference type="InterPro" id="IPR013849">
    <property type="entry name" value="DNA_helicase_Holl-junc_RuvA_I"/>
</dbReference>
<dbReference type="GO" id="GO:0005524">
    <property type="term" value="F:ATP binding"/>
    <property type="evidence" value="ECO:0007669"/>
    <property type="project" value="InterPro"/>
</dbReference>
<reference evidence="9" key="1">
    <citation type="submission" date="2015-08" db="EMBL/GenBank/DDBJ databases">
        <title>Genome sequence of the strict anaerobe Clostridium homopropionicum LuHBu1 (DSM 5847T).</title>
        <authorList>
            <person name="Poehlein A."/>
            <person name="Beck M."/>
            <person name="Schiel-Bengelsdorf B."/>
            <person name="Bengelsdorf F.R."/>
            <person name="Daniel R."/>
            <person name="Duerre P."/>
        </authorList>
    </citation>
    <scope>NUCLEOTIDE SEQUENCE [LARGE SCALE GENOMIC DNA]</scope>
    <source>
        <strain evidence="9">DSM 5847</strain>
    </source>
</reference>
<dbReference type="GO" id="GO:0006310">
    <property type="term" value="P:DNA recombination"/>
    <property type="evidence" value="ECO:0007669"/>
    <property type="project" value="UniProtKB-UniRule"/>
</dbReference>
<dbReference type="Gene3D" id="1.10.150.20">
    <property type="entry name" value="5' to 3' exonuclease, C-terminal subdomain"/>
    <property type="match status" value="1"/>
</dbReference>
<comment type="similarity">
    <text evidence="6">Belongs to the RuvA family.</text>
</comment>
<evidence type="ECO:0000313" key="9">
    <source>
        <dbReference type="Proteomes" id="UP000037043"/>
    </source>
</evidence>
<dbReference type="PATRIC" id="fig|1121318.3.peg.679"/>
<dbReference type="InterPro" id="IPR011114">
    <property type="entry name" value="RuvA_C"/>
</dbReference>
<dbReference type="STRING" id="36844.SAMN04488501_10443"/>
<dbReference type="CDD" id="cd14332">
    <property type="entry name" value="UBA_RuvA_C"/>
    <property type="match status" value="1"/>
</dbReference>
<evidence type="ECO:0000256" key="1">
    <source>
        <dbReference type="ARBA" id="ARBA00022490"/>
    </source>
</evidence>
<evidence type="ECO:0000259" key="7">
    <source>
        <dbReference type="SMART" id="SM00278"/>
    </source>
</evidence>
<comment type="domain">
    <text evidence="6">Has three domains with a flexible linker between the domains II and III and assumes an 'L' shape. Domain III is highly mobile and contacts RuvB.</text>
</comment>
<dbReference type="GO" id="GO:0048476">
    <property type="term" value="C:Holliday junction resolvase complex"/>
    <property type="evidence" value="ECO:0007669"/>
    <property type="project" value="UniProtKB-UniRule"/>
</dbReference>
<feature type="region of interest" description="Domain II" evidence="6">
    <location>
        <begin position="65"/>
        <end position="142"/>
    </location>
</feature>
<accession>A0A0L6ZDN1</accession>
<dbReference type="AlphaFoldDB" id="A0A0L6ZDN1"/>
<dbReference type="SMART" id="SM00278">
    <property type="entry name" value="HhH1"/>
    <property type="match status" value="2"/>
</dbReference>
<evidence type="ECO:0000256" key="3">
    <source>
        <dbReference type="ARBA" id="ARBA00023125"/>
    </source>
</evidence>
<keyword evidence="4 6" id="KW-0233">DNA recombination</keyword>
<dbReference type="SUPFAM" id="SSF46929">
    <property type="entry name" value="DNA helicase RuvA subunit, C-terminal domain"/>
    <property type="match status" value="1"/>
</dbReference>
<dbReference type="EMBL" id="LHUR01000011">
    <property type="protein sequence ID" value="KOA21089.1"/>
    <property type="molecule type" value="Genomic_DNA"/>
</dbReference>
<dbReference type="InterPro" id="IPR036267">
    <property type="entry name" value="RuvA_C_sf"/>
</dbReference>
<feature type="region of interest" description="Domain III" evidence="6">
    <location>
        <begin position="151"/>
        <end position="199"/>
    </location>
</feature>
<dbReference type="Pfam" id="PF14520">
    <property type="entry name" value="HHH_5"/>
    <property type="match status" value="1"/>
</dbReference>
<evidence type="ECO:0000313" key="8">
    <source>
        <dbReference type="EMBL" id="KOA21089.1"/>
    </source>
</evidence>
<feature type="domain" description="Helix-hairpin-helix DNA-binding motif class 1" evidence="7">
    <location>
        <begin position="73"/>
        <end position="92"/>
    </location>
</feature>
<protein>
    <recommendedName>
        <fullName evidence="6">Holliday junction branch migration complex subunit RuvA</fullName>
    </recommendedName>
</protein>
<dbReference type="Pfam" id="PF01330">
    <property type="entry name" value="RuvA_N"/>
    <property type="match status" value="1"/>
</dbReference>
<organism evidence="8 9">
    <name type="scientific">Clostridium homopropionicum DSM 5847</name>
    <dbReference type="NCBI Taxonomy" id="1121318"/>
    <lineage>
        <taxon>Bacteria</taxon>
        <taxon>Bacillati</taxon>
        <taxon>Bacillota</taxon>
        <taxon>Clostridia</taxon>
        <taxon>Eubacteriales</taxon>
        <taxon>Clostridiaceae</taxon>
        <taxon>Clostridium</taxon>
    </lineage>
</organism>
<evidence type="ECO:0000256" key="6">
    <source>
        <dbReference type="HAMAP-Rule" id="MF_00031"/>
    </source>
</evidence>
<gene>
    <name evidence="6 8" type="primary">ruvA</name>
    <name evidence="8" type="ORF">CLHOM_06770</name>
</gene>
<comment type="caution">
    <text evidence="8">The sequence shown here is derived from an EMBL/GenBank/DDBJ whole genome shotgun (WGS) entry which is preliminary data.</text>
</comment>
<keyword evidence="8" id="KW-0347">Helicase</keyword>
<comment type="subunit">
    <text evidence="6">Homotetramer. Forms an RuvA(8)-RuvB(12)-Holliday junction (HJ) complex. HJ DNA is sandwiched between 2 RuvA tetramers; dsDNA enters through RuvA and exits via RuvB. An RuvB hexamer assembles on each DNA strand where it exits the tetramer. Each RuvB hexamer is contacted by two RuvA subunits (via domain III) on 2 adjacent RuvB subunits; this complex drives branch migration. In the full resolvosome a probable DNA-RuvA(4)-RuvB(12)-RuvC(2) complex forms which resolves the HJ.</text>
</comment>
<dbReference type="GO" id="GO:0006281">
    <property type="term" value="P:DNA repair"/>
    <property type="evidence" value="ECO:0007669"/>
    <property type="project" value="UniProtKB-UniRule"/>
</dbReference>
<dbReference type="SUPFAM" id="SSF47781">
    <property type="entry name" value="RuvA domain 2-like"/>
    <property type="match status" value="1"/>
</dbReference>
<evidence type="ECO:0000256" key="5">
    <source>
        <dbReference type="ARBA" id="ARBA00023204"/>
    </source>
</evidence>
<dbReference type="InterPro" id="IPR003583">
    <property type="entry name" value="Hlx-hairpin-Hlx_DNA-bd_motif"/>
</dbReference>
<dbReference type="HAMAP" id="MF_00031">
    <property type="entry name" value="DNA_HJ_migration_RuvA"/>
    <property type="match status" value="1"/>
</dbReference>
<dbReference type="GO" id="GO:0009378">
    <property type="term" value="F:four-way junction helicase activity"/>
    <property type="evidence" value="ECO:0007669"/>
    <property type="project" value="InterPro"/>
</dbReference>
<keyword evidence="8" id="KW-0378">Hydrolase</keyword>
<dbReference type="InterPro" id="IPR012340">
    <property type="entry name" value="NA-bd_OB-fold"/>
</dbReference>
<dbReference type="Gene3D" id="1.10.8.10">
    <property type="entry name" value="DNA helicase RuvA subunit, C-terminal domain"/>
    <property type="match status" value="1"/>
</dbReference>
<dbReference type="GO" id="GO:0009379">
    <property type="term" value="C:Holliday junction helicase complex"/>
    <property type="evidence" value="ECO:0007669"/>
    <property type="project" value="InterPro"/>
</dbReference>
<keyword evidence="8" id="KW-0067">ATP-binding</keyword>
<dbReference type="Proteomes" id="UP000037043">
    <property type="component" value="Unassembled WGS sequence"/>
</dbReference>
<keyword evidence="9" id="KW-1185">Reference proteome</keyword>
<dbReference type="GO" id="GO:0000400">
    <property type="term" value="F:four-way junction DNA binding"/>
    <property type="evidence" value="ECO:0007669"/>
    <property type="project" value="UniProtKB-UniRule"/>
</dbReference>
<keyword evidence="8" id="KW-0547">Nucleotide-binding</keyword>
<comment type="subcellular location">
    <subcellularLocation>
        <location evidence="6">Cytoplasm</location>
    </subcellularLocation>
</comment>